<geneLocation type="plasmid" evidence="11 15">
    <name>pHM300</name>
</geneLocation>
<evidence type="ECO:0000313" key="15">
    <source>
        <dbReference type="Proteomes" id="UP000006469"/>
    </source>
</evidence>
<dbReference type="EMBL" id="CP007553">
    <property type="protein sequence ID" value="AHZ24226.1"/>
    <property type="molecule type" value="Genomic_DNA"/>
</dbReference>
<keyword evidence="1" id="KW-0171">Cobalt transport</keyword>
<reference evidence="12 17" key="4">
    <citation type="submission" date="2014-04" db="EMBL/GenBank/DDBJ databases">
        <title>Transcriptional profiles of Haloferax mediterranei on the basis of nitrogen availability.</title>
        <authorList>
            <person name="Bautista V."/>
        </authorList>
    </citation>
    <scope>NUCLEOTIDE SEQUENCE [LARGE SCALE GENOMIC DNA]</scope>
    <source>
        <strain evidence="12">ATCC 33500</strain>
        <strain evidence="17">ATCC 33500 / DSM 1411 / JCM 8866 / NBRC 14739 / NCIMB 2177 / R-4</strain>
        <plasmid evidence="12">HMPLAS2</plasmid>
        <plasmid evidence="17">Plasmid HMPLAS2</plasmid>
    </source>
</reference>
<accession>I3R9J5</accession>
<dbReference type="Proteomes" id="UP000027075">
    <property type="component" value="Plasmid HMPLAS2"/>
</dbReference>
<evidence type="ECO:0000313" key="12">
    <source>
        <dbReference type="EMBL" id="AHZ24226.1"/>
    </source>
</evidence>
<evidence type="ECO:0000256" key="10">
    <source>
        <dbReference type="SAM" id="Phobius"/>
    </source>
</evidence>
<evidence type="ECO:0000313" key="16">
    <source>
        <dbReference type="Proteomes" id="UP000011603"/>
    </source>
</evidence>
<name>I3R9J5_HALMT</name>
<reference evidence="14 18" key="6">
    <citation type="submission" date="2019-04" db="EMBL/GenBank/DDBJ databases">
        <title>Methylomes of two halophilic Archaea, Haloarcula marismortui and Haloferax mediterranei.</title>
        <authorList>
            <person name="DasSarma S."/>
            <person name="DasSarma P."/>
            <person name="DasSarma S."/>
            <person name="Fomenkov A."/>
            <person name="Vincze T."/>
            <person name="Anton B.P."/>
            <person name="Roberts R.J."/>
        </authorList>
    </citation>
    <scope>NUCLEOTIDE SEQUENCE [LARGE SCALE GENOMIC DNA]</scope>
    <source>
        <strain evidence="14">ATCC 33500</strain>
        <strain evidence="18">ATCC 33500 / DSM 1411 / JCM 8866 / NBRC 14739 / NCIMB 2177 / R-4</strain>
        <plasmid evidence="14 18">pHME322</plasmid>
    </source>
</reference>
<dbReference type="AlphaFoldDB" id="I3R9J5"/>
<geneLocation type="plasmid" evidence="14 18">
    <name>pHME322</name>
</geneLocation>
<proteinExistence type="predicted"/>
<reference evidence="13 16" key="3">
    <citation type="journal article" date="2014" name="PLoS Genet.">
        <title>Phylogenetically driven sequencing of extremely halophilic archaea reveals strategies for static and dynamic osmo-response.</title>
        <authorList>
            <person name="Becker E.A."/>
            <person name="Seitzer P.M."/>
            <person name="Tritt A."/>
            <person name="Larsen D."/>
            <person name="Krusor M."/>
            <person name="Yao A.I."/>
            <person name="Wu D."/>
            <person name="Madern D."/>
            <person name="Eisen J.A."/>
            <person name="Darling A.E."/>
            <person name="Facciotti M.T."/>
        </authorList>
    </citation>
    <scope>NUCLEOTIDE SEQUENCE [LARGE SCALE GENOMIC DNA]</scope>
    <source>
        <strain evidence="13">ATCC 33500</strain>
        <strain evidence="16">ATCC 33500 / DSM 1411 / JCM 8866 / NBRC 14739 / NCIMB 2177 / R-4</strain>
    </source>
</reference>
<dbReference type="Proteomes" id="UP000006469">
    <property type="component" value="Plasmid pHM300"/>
</dbReference>
<evidence type="ECO:0000256" key="4">
    <source>
        <dbReference type="ARBA" id="ARBA00022573"/>
    </source>
</evidence>
<evidence type="ECO:0000256" key="5">
    <source>
        <dbReference type="ARBA" id="ARBA00022692"/>
    </source>
</evidence>
<reference evidence="11" key="5">
    <citation type="submission" date="2014-05" db="EMBL/GenBank/DDBJ databases">
        <authorList>
            <person name="Wang L."/>
            <person name="Yang H."/>
            <person name="Xiang H."/>
        </authorList>
    </citation>
    <scope>NUCLEOTIDE SEQUENCE</scope>
    <source>
        <strain evidence="11">CGMCC 1.2087</strain>
        <plasmid evidence="11">pHM300</plasmid>
    </source>
</reference>
<evidence type="ECO:0000256" key="3">
    <source>
        <dbReference type="ARBA" id="ARBA00022475"/>
    </source>
</evidence>
<dbReference type="GeneID" id="40158485"/>
<sequence>MKRPLAVGVLVVFAIILSTMAVAGLGATDEQAVATIEDKAPDYSPWASSVWSPPGGYGELALFALQGGVAAFVLAYYVERLRDGTHAPDA</sequence>
<evidence type="ECO:0000313" key="11">
    <source>
        <dbReference type="EMBL" id="AFK20905.1"/>
    </source>
</evidence>
<dbReference type="InterPro" id="IPR003705">
    <property type="entry name" value="CbiN"/>
</dbReference>
<dbReference type="Proteomes" id="UP000011603">
    <property type="component" value="Unassembled WGS sequence"/>
</dbReference>
<evidence type="ECO:0000313" key="17">
    <source>
        <dbReference type="Proteomes" id="UP000027075"/>
    </source>
</evidence>
<dbReference type="OrthoDB" id="187156at2157"/>
<feature type="transmembrane region" description="Helical" evidence="10">
    <location>
        <begin position="58"/>
        <end position="78"/>
    </location>
</feature>
<keyword evidence="11" id="KW-0614">Plasmid</keyword>
<evidence type="ECO:0000313" key="18">
    <source>
        <dbReference type="Proteomes" id="UP000299011"/>
    </source>
</evidence>
<dbReference type="Proteomes" id="UP000299011">
    <property type="component" value="Plasmid pHME322"/>
</dbReference>
<keyword evidence="2" id="KW-0813">Transport</keyword>
<evidence type="ECO:0000313" key="14">
    <source>
        <dbReference type="EMBL" id="QCQ77334.1"/>
    </source>
</evidence>
<reference evidence="11 15" key="2">
    <citation type="journal article" date="2012" name="J. Bacteriol.">
        <title>Complete genome sequence of the metabolically versatile halophilic archaeon Haloferax mediterranei, a poly(3-hydroxybutyrate-co-3-hydroxyvalerate) producer.</title>
        <authorList>
            <person name="Han J."/>
            <person name="Zhang F."/>
            <person name="Hou J."/>
            <person name="Liu X."/>
            <person name="Li M."/>
            <person name="Liu H."/>
            <person name="Cai L."/>
            <person name="Zhang B."/>
            <person name="Chen Y."/>
            <person name="Zhou J."/>
            <person name="Hu S."/>
            <person name="Xiang H."/>
        </authorList>
    </citation>
    <scope>NUCLEOTIDE SEQUENCE [LARGE SCALE GENOMIC DNA]</scope>
    <source>
        <strain evidence="15">ATCC 33500 / DSM 1411 / JCM 8866 / NBRC 14739 / NCIMB 2177 / R-4</strain>
        <strain evidence="11">CGMCC 1.2087</strain>
        <plasmid evidence="15">pHM300</plasmid>
    </source>
</reference>
<keyword evidence="16" id="KW-1185">Reference proteome</keyword>
<keyword evidence="5 10" id="KW-0812">Transmembrane</keyword>
<evidence type="ECO:0000256" key="7">
    <source>
        <dbReference type="ARBA" id="ARBA00023065"/>
    </source>
</evidence>
<dbReference type="EMBL" id="CP001870">
    <property type="protein sequence ID" value="AFK20905.1"/>
    <property type="molecule type" value="Genomic_DNA"/>
</dbReference>
<keyword evidence="3" id="KW-1003">Cell membrane</keyword>
<dbReference type="KEGG" id="hme:HFX_5068"/>
<evidence type="ECO:0000313" key="13">
    <source>
        <dbReference type="EMBL" id="EMA05305.1"/>
    </source>
</evidence>
<dbReference type="GO" id="GO:0016020">
    <property type="term" value="C:membrane"/>
    <property type="evidence" value="ECO:0007669"/>
    <property type="project" value="InterPro"/>
</dbReference>
<dbReference type="PATRIC" id="fig|523841.21.peg.173"/>
<keyword evidence="8 10" id="KW-0472">Membrane</keyword>
<gene>
    <name evidence="11" type="primary">cbiN</name>
    <name evidence="11" type="ordered locus">HFX_5068</name>
    <name evidence="12" type="ORF">BM92_18665</name>
    <name evidence="13" type="ORF">C439_00860</name>
    <name evidence="14" type="ORF">E6P09_18670</name>
</gene>
<evidence type="ECO:0000256" key="1">
    <source>
        <dbReference type="ARBA" id="ARBA00022426"/>
    </source>
</evidence>
<dbReference type="EMBL" id="CP039141">
    <property type="protein sequence ID" value="QCQ77334.1"/>
    <property type="molecule type" value="Genomic_DNA"/>
</dbReference>
<keyword evidence="9" id="KW-0170">Cobalt</keyword>
<keyword evidence="7" id="KW-0406">Ion transport</keyword>
<keyword evidence="4" id="KW-0169">Cobalamin biosynthesis</keyword>
<keyword evidence="6 10" id="KW-1133">Transmembrane helix</keyword>
<dbReference type="PANTHER" id="PTHR38662:SF1">
    <property type="entry name" value="COBALT TRANSPORT PROTEIN CBIN"/>
    <property type="match status" value="1"/>
</dbReference>
<evidence type="ECO:0000256" key="2">
    <source>
        <dbReference type="ARBA" id="ARBA00022448"/>
    </source>
</evidence>
<dbReference type="GO" id="GO:0009236">
    <property type="term" value="P:cobalamin biosynthetic process"/>
    <property type="evidence" value="ECO:0007669"/>
    <property type="project" value="UniProtKB-KW"/>
</dbReference>
<dbReference type="RefSeq" id="WP_004056377.1">
    <property type="nucleotide sequence ID" value="NC_017943.1"/>
</dbReference>
<dbReference type="HOGENOM" id="CLU_2433736_0_0_2"/>
<organism evidence="11 15">
    <name type="scientific">Haloferax mediterranei (strain ATCC 33500 / DSM 1411 / JCM 8866 / NBRC 14739 / NCIMB 2177 / R-4)</name>
    <name type="common">Halobacterium mediterranei</name>
    <dbReference type="NCBI Taxonomy" id="523841"/>
    <lineage>
        <taxon>Archaea</taxon>
        <taxon>Methanobacteriati</taxon>
        <taxon>Methanobacteriota</taxon>
        <taxon>Stenosarchaea group</taxon>
        <taxon>Halobacteria</taxon>
        <taxon>Halobacteriales</taxon>
        <taxon>Haloferacaceae</taxon>
        <taxon>Haloferax</taxon>
    </lineage>
</organism>
<dbReference type="PANTHER" id="PTHR38662">
    <property type="entry name" value="COBALT TRANSPORT PROTEIN CBIN"/>
    <property type="match status" value="1"/>
</dbReference>
<evidence type="ECO:0000256" key="6">
    <source>
        <dbReference type="ARBA" id="ARBA00022989"/>
    </source>
</evidence>
<protein>
    <submittedName>
        <fullName evidence="11">CbiN protein ( ABC-type cobalt transport system, periplasmic component)</fullName>
    </submittedName>
    <submittedName>
        <fullName evidence="13">CbiN protein (ABC-type cobalt transport system, periplasmic component)</fullName>
    </submittedName>
    <submittedName>
        <fullName evidence="12">Cobalt ABC transporter substrate-binding protein</fullName>
    </submittedName>
</protein>
<reference evidence="11" key="1">
    <citation type="journal article" date="2012" name="Appl. Environ. Microbiol.">
        <title>Identification of the haloarchaeal phasin (PhaP) that functions in polyhydroxyalkanoate accumulation and granule formation in Haloferax mediterranei.</title>
        <authorList>
            <person name="Cai S."/>
            <person name="Cai L."/>
            <person name="Liu H."/>
            <person name="Liu X."/>
            <person name="Han J."/>
            <person name="Zhou J."/>
            <person name="Xiang H."/>
        </authorList>
    </citation>
    <scope>NUCLEOTIDE SEQUENCE</scope>
    <source>
        <strain evidence="11">CGMCC 1.2087</strain>
    </source>
</reference>
<dbReference type="EMBL" id="AOLO01000001">
    <property type="protein sequence ID" value="EMA05305.1"/>
    <property type="molecule type" value="Genomic_DNA"/>
</dbReference>
<evidence type="ECO:0000256" key="9">
    <source>
        <dbReference type="ARBA" id="ARBA00023285"/>
    </source>
</evidence>
<dbReference type="Pfam" id="PF02553">
    <property type="entry name" value="CbiN"/>
    <property type="match status" value="1"/>
</dbReference>
<evidence type="ECO:0000256" key="8">
    <source>
        <dbReference type="ARBA" id="ARBA00023136"/>
    </source>
</evidence>
<dbReference type="GO" id="GO:0015087">
    <property type="term" value="F:cobalt ion transmembrane transporter activity"/>
    <property type="evidence" value="ECO:0007669"/>
    <property type="project" value="InterPro"/>
</dbReference>
<geneLocation type="plasmid" evidence="12 17">
    <name>HMPLAS2</name>
</geneLocation>